<dbReference type="OrthoDB" id="5861774at2759"/>
<name>A0A0M3J6V4_ANISI</name>
<reference evidence="2 3" key="2">
    <citation type="submission" date="2018-11" db="EMBL/GenBank/DDBJ databases">
        <authorList>
            <consortium name="Pathogen Informatics"/>
        </authorList>
    </citation>
    <scope>NUCLEOTIDE SEQUENCE [LARGE SCALE GENOMIC DNA]</scope>
</reference>
<evidence type="ECO:0000313" key="4">
    <source>
        <dbReference type="WBParaSite" id="ASIM_0000329501-mRNA-1"/>
    </source>
</evidence>
<proteinExistence type="predicted"/>
<protein>
    <submittedName>
        <fullName evidence="2 4">Uncharacterized protein</fullName>
    </submittedName>
</protein>
<evidence type="ECO:0000256" key="1">
    <source>
        <dbReference type="SAM" id="MobiDB-lite"/>
    </source>
</evidence>
<feature type="compositionally biased region" description="Basic and acidic residues" evidence="1">
    <location>
        <begin position="114"/>
        <end position="133"/>
    </location>
</feature>
<organism evidence="4">
    <name type="scientific">Anisakis simplex</name>
    <name type="common">Herring worm</name>
    <dbReference type="NCBI Taxonomy" id="6269"/>
    <lineage>
        <taxon>Eukaryota</taxon>
        <taxon>Metazoa</taxon>
        <taxon>Ecdysozoa</taxon>
        <taxon>Nematoda</taxon>
        <taxon>Chromadorea</taxon>
        <taxon>Rhabditida</taxon>
        <taxon>Spirurina</taxon>
        <taxon>Ascaridomorpha</taxon>
        <taxon>Ascaridoidea</taxon>
        <taxon>Anisakidae</taxon>
        <taxon>Anisakis</taxon>
        <taxon>Anisakis simplex complex</taxon>
    </lineage>
</organism>
<feature type="compositionally biased region" description="Polar residues" evidence="1">
    <location>
        <begin position="158"/>
        <end position="170"/>
    </location>
</feature>
<feature type="region of interest" description="Disordered" evidence="1">
    <location>
        <begin position="107"/>
        <end position="180"/>
    </location>
</feature>
<gene>
    <name evidence="2" type="ORF">ASIM_LOCUS3137</name>
</gene>
<dbReference type="Proteomes" id="UP000267096">
    <property type="component" value="Unassembled WGS sequence"/>
</dbReference>
<evidence type="ECO:0000313" key="3">
    <source>
        <dbReference type="Proteomes" id="UP000267096"/>
    </source>
</evidence>
<keyword evidence="3" id="KW-1185">Reference proteome</keyword>
<accession>A0A0M3J6V4</accession>
<dbReference type="EMBL" id="UYRR01004652">
    <property type="protein sequence ID" value="VDK21197.1"/>
    <property type="molecule type" value="Genomic_DNA"/>
</dbReference>
<feature type="region of interest" description="Disordered" evidence="1">
    <location>
        <begin position="1"/>
        <end position="43"/>
    </location>
</feature>
<sequence>MGRSVFSPMKEAEEMRPVINRHTSATPSEGIGGDNLGGSRVTTPFEDIIPQSRISTTFEANQQQQQFGQQPTTYPQTRFADALFSPSRSRSQFRFAQNFSKIPIGQNYTYNRYSDNRDHQPTKRRSHTTEPRGDNLVQSISRKWPPASNASGVEFTKDNWNVAPSTTTSCRSKHEFSSVQ</sequence>
<dbReference type="WBParaSite" id="ASIM_0000329501-mRNA-1">
    <property type="protein sequence ID" value="ASIM_0000329501-mRNA-1"/>
    <property type="gene ID" value="ASIM_0000329501"/>
</dbReference>
<dbReference type="AlphaFoldDB" id="A0A0M3J6V4"/>
<evidence type="ECO:0000313" key="2">
    <source>
        <dbReference type="EMBL" id="VDK21197.1"/>
    </source>
</evidence>
<reference evidence="4" key="1">
    <citation type="submission" date="2017-02" db="UniProtKB">
        <authorList>
            <consortium name="WormBaseParasite"/>
        </authorList>
    </citation>
    <scope>IDENTIFICATION</scope>
</reference>